<dbReference type="PROSITE" id="PS51898">
    <property type="entry name" value="TYR_RECOMBINASE"/>
    <property type="match status" value="1"/>
</dbReference>
<evidence type="ECO:0000256" key="2">
    <source>
        <dbReference type="ARBA" id="ARBA00023125"/>
    </source>
</evidence>
<feature type="domain" description="Tyr recombinase" evidence="4">
    <location>
        <begin position="182"/>
        <end position="398"/>
    </location>
</feature>
<evidence type="ECO:0000313" key="5">
    <source>
        <dbReference type="EMBL" id="SDT73643.1"/>
    </source>
</evidence>
<comment type="similarity">
    <text evidence="1">Belongs to the 'phage' integrase family.</text>
</comment>
<dbReference type="Gene3D" id="1.10.150.130">
    <property type="match status" value="1"/>
</dbReference>
<evidence type="ECO:0000256" key="1">
    <source>
        <dbReference type="ARBA" id="ARBA00008857"/>
    </source>
</evidence>
<dbReference type="InterPro" id="IPR011010">
    <property type="entry name" value="DNA_brk_join_enz"/>
</dbReference>
<keyword evidence="6" id="KW-1185">Reference proteome</keyword>
<dbReference type="STRING" id="113562.SAMN04489716_6734"/>
<keyword evidence="2" id="KW-0238">DNA-binding</keyword>
<dbReference type="InterPro" id="IPR013762">
    <property type="entry name" value="Integrase-like_cat_sf"/>
</dbReference>
<dbReference type="EMBL" id="LT629758">
    <property type="protein sequence ID" value="SDT73643.1"/>
    <property type="molecule type" value="Genomic_DNA"/>
</dbReference>
<dbReference type="GO" id="GO:0006310">
    <property type="term" value="P:DNA recombination"/>
    <property type="evidence" value="ECO:0007669"/>
    <property type="project" value="UniProtKB-KW"/>
</dbReference>
<dbReference type="InterPro" id="IPR002104">
    <property type="entry name" value="Integrase_catalytic"/>
</dbReference>
<dbReference type="GO" id="GO:0003677">
    <property type="term" value="F:DNA binding"/>
    <property type="evidence" value="ECO:0007669"/>
    <property type="project" value="UniProtKB-KW"/>
</dbReference>
<sequence length="412" mass="46736">MGVHDLWYLSKKDENKKKVKSGKYGRGKRWRVRYTDATGETKDKVFERKTDAEAFDAACRAGTAPETDLDQGEKYIKFAAYAERWRQARVIGWALETQTRIESNLRLHLVPAFGNRALRSITQTDVLLWLAGRLGDGMAPSSLRLYFELFDAVMSGAVTDKIVPDNPCDGIKLSQVFRGLSRAPKWVPEREDVLRLFGKVPERYHGLLWLGAGAGLRISEALGFELGPRCLNVGNEELHVVQQLRYAPREYGGFYLSLPKGVRTFDPAAGAVDLDPMVAAALAYHVKEFPPVEVEMPDITSGPTVRRRVPLLFTTVHGNPFTDRTWSAEWVKWRRAAGWPEEHGGFHALRHFFATTLITNHADPKDVQRALRHSTLSITLETYVHFWPRRERRRGIVGETLKEAVAGRWDLD</sequence>
<dbReference type="Pfam" id="PF00589">
    <property type="entry name" value="Phage_integrase"/>
    <property type="match status" value="1"/>
</dbReference>
<organism evidence="5 6">
    <name type="scientific">Actinoplanes derwentensis</name>
    <dbReference type="NCBI Taxonomy" id="113562"/>
    <lineage>
        <taxon>Bacteria</taxon>
        <taxon>Bacillati</taxon>
        <taxon>Actinomycetota</taxon>
        <taxon>Actinomycetes</taxon>
        <taxon>Micromonosporales</taxon>
        <taxon>Micromonosporaceae</taxon>
        <taxon>Actinoplanes</taxon>
    </lineage>
</organism>
<name>A0A1H2CT35_9ACTN</name>
<dbReference type="Proteomes" id="UP000198688">
    <property type="component" value="Chromosome I"/>
</dbReference>
<dbReference type="PANTHER" id="PTHR30349">
    <property type="entry name" value="PHAGE INTEGRASE-RELATED"/>
    <property type="match status" value="1"/>
</dbReference>
<dbReference type="InterPro" id="IPR010998">
    <property type="entry name" value="Integrase_recombinase_N"/>
</dbReference>
<evidence type="ECO:0000256" key="3">
    <source>
        <dbReference type="ARBA" id="ARBA00023172"/>
    </source>
</evidence>
<accession>A0A1H2CT35</accession>
<keyword evidence="3" id="KW-0233">DNA recombination</keyword>
<evidence type="ECO:0000313" key="6">
    <source>
        <dbReference type="Proteomes" id="UP000198688"/>
    </source>
</evidence>
<gene>
    <name evidence="5" type="ORF">SAMN04489716_6734</name>
</gene>
<dbReference type="SUPFAM" id="SSF56349">
    <property type="entry name" value="DNA breaking-rejoining enzymes"/>
    <property type="match status" value="1"/>
</dbReference>
<dbReference type="Gene3D" id="1.10.443.10">
    <property type="entry name" value="Intergrase catalytic core"/>
    <property type="match status" value="1"/>
</dbReference>
<dbReference type="AlphaFoldDB" id="A0A1H2CT35"/>
<proteinExistence type="inferred from homology"/>
<dbReference type="PANTHER" id="PTHR30349:SF41">
    <property type="entry name" value="INTEGRASE_RECOMBINASE PROTEIN MJ0367-RELATED"/>
    <property type="match status" value="1"/>
</dbReference>
<dbReference type="InterPro" id="IPR050090">
    <property type="entry name" value="Tyrosine_recombinase_XerCD"/>
</dbReference>
<dbReference type="GO" id="GO:0015074">
    <property type="term" value="P:DNA integration"/>
    <property type="evidence" value="ECO:0007669"/>
    <property type="project" value="InterPro"/>
</dbReference>
<reference evidence="5 6" key="1">
    <citation type="submission" date="2016-10" db="EMBL/GenBank/DDBJ databases">
        <authorList>
            <person name="de Groot N.N."/>
        </authorList>
    </citation>
    <scope>NUCLEOTIDE SEQUENCE [LARGE SCALE GENOMIC DNA]</scope>
    <source>
        <strain evidence="5 6">DSM 43941</strain>
    </source>
</reference>
<protein>
    <submittedName>
        <fullName evidence="5">Site-specific recombinase XerD</fullName>
    </submittedName>
</protein>
<evidence type="ECO:0000259" key="4">
    <source>
        <dbReference type="PROSITE" id="PS51898"/>
    </source>
</evidence>